<dbReference type="PANTHER" id="PTHR19288">
    <property type="entry name" value="4-NITROPHENYLPHOSPHATASE-RELATED"/>
    <property type="match status" value="1"/>
</dbReference>
<protein>
    <recommendedName>
        <fullName evidence="5">Haloacid dehalogenase-like hydrolase domain-containing protein 2</fullName>
    </recommendedName>
</protein>
<gene>
    <name evidence="8" type="ORF">BOTBODRAFT_29028</name>
</gene>
<dbReference type="OrthoDB" id="426235at2759"/>
<evidence type="ECO:0000259" key="7">
    <source>
        <dbReference type="PROSITE" id="PS50801"/>
    </source>
</evidence>
<organism evidence="8 9">
    <name type="scientific">Botryobasidium botryosum (strain FD-172 SS1)</name>
    <dbReference type="NCBI Taxonomy" id="930990"/>
    <lineage>
        <taxon>Eukaryota</taxon>
        <taxon>Fungi</taxon>
        <taxon>Dikarya</taxon>
        <taxon>Basidiomycota</taxon>
        <taxon>Agaricomycotina</taxon>
        <taxon>Agaricomycetes</taxon>
        <taxon>Cantharellales</taxon>
        <taxon>Botryobasidiaceae</taxon>
        <taxon>Botryobasidium</taxon>
    </lineage>
</organism>
<evidence type="ECO:0000256" key="3">
    <source>
        <dbReference type="ARBA" id="ARBA00022723"/>
    </source>
</evidence>
<keyword evidence="4" id="KW-0460">Magnesium</keyword>
<keyword evidence="9" id="KW-1185">Reference proteome</keyword>
<evidence type="ECO:0000256" key="4">
    <source>
        <dbReference type="ARBA" id="ARBA00022842"/>
    </source>
</evidence>
<accession>A0A067MSC7</accession>
<dbReference type="InterPro" id="IPR006355">
    <property type="entry name" value="LHPP/HDHD2"/>
</dbReference>
<comment type="similarity">
    <text evidence="2">Belongs to the HAD-like hydrolase superfamily.</text>
</comment>
<dbReference type="STRING" id="930990.A0A067MSC7"/>
<dbReference type="InterPro" id="IPR023214">
    <property type="entry name" value="HAD_sf"/>
</dbReference>
<evidence type="ECO:0000313" key="8">
    <source>
        <dbReference type="EMBL" id="KDQ18648.1"/>
    </source>
</evidence>
<evidence type="ECO:0000313" key="9">
    <source>
        <dbReference type="Proteomes" id="UP000027195"/>
    </source>
</evidence>
<name>A0A067MSC7_BOTB1</name>
<dbReference type="GO" id="GO:0005737">
    <property type="term" value="C:cytoplasm"/>
    <property type="evidence" value="ECO:0007669"/>
    <property type="project" value="TreeGrafter"/>
</dbReference>
<evidence type="ECO:0000256" key="2">
    <source>
        <dbReference type="ARBA" id="ARBA00007958"/>
    </source>
</evidence>
<dbReference type="Gene3D" id="3.40.50.1000">
    <property type="entry name" value="HAD superfamily/HAD-like"/>
    <property type="match status" value="2"/>
</dbReference>
<feature type="region of interest" description="Disordered" evidence="6">
    <location>
        <begin position="293"/>
        <end position="312"/>
    </location>
</feature>
<dbReference type="SUPFAM" id="SSF56784">
    <property type="entry name" value="HAD-like"/>
    <property type="match status" value="1"/>
</dbReference>
<evidence type="ECO:0000256" key="1">
    <source>
        <dbReference type="ARBA" id="ARBA00001946"/>
    </source>
</evidence>
<dbReference type="InterPro" id="IPR006357">
    <property type="entry name" value="HAD-SF_hydro_IIA"/>
</dbReference>
<feature type="domain" description="STAS" evidence="7">
    <location>
        <begin position="1"/>
        <end position="81"/>
    </location>
</feature>
<comment type="cofactor">
    <cofactor evidence="1">
        <name>Mg(2+)</name>
        <dbReference type="ChEBI" id="CHEBI:18420"/>
    </cofactor>
</comment>
<dbReference type="GO" id="GO:0016791">
    <property type="term" value="F:phosphatase activity"/>
    <property type="evidence" value="ECO:0007669"/>
    <property type="project" value="InterPro"/>
</dbReference>
<dbReference type="Pfam" id="PF13242">
    <property type="entry name" value="Hydrolase_like"/>
    <property type="match status" value="1"/>
</dbReference>
<dbReference type="InParanoid" id="A0A067MSC7"/>
<dbReference type="PANTHER" id="PTHR19288:SF46">
    <property type="entry name" value="HALOACID DEHALOGENASE-LIKE HYDROLASE DOMAIN-CONTAINING PROTEIN 2"/>
    <property type="match status" value="1"/>
</dbReference>
<dbReference type="InterPro" id="IPR036412">
    <property type="entry name" value="HAD-like_sf"/>
</dbReference>
<keyword evidence="3" id="KW-0479">Metal-binding</keyword>
<dbReference type="NCBIfam" id="TIGR01458">
    <property type="entry name" value="HAD-SF-IIA-hyp3"/>
    <property type="match status" value="1"/>
</dbReference>
<dbReference type="Pfam" id="PF13344">
    <property type="entry name" value="Hydrolase_6"/>
    <property type="match status" value="1"/>
</dbReference>
<sequence length="312" mass="33753">MRPRIAALLIDLSGTVHIGSESISGSVNAIKRLREAGIPFRFSSNTSKESTRALTERLKNMGIEVKAGELYTSLIAARDLVEQRKLRPYYLLSPSALEDFSSSEGPLSSKTDEFNPLSYDSVLIGLAPTALDYPNLNKAYQILTSSSKPTLLATHKALYFASSKNQLSLGPGPFVHALEVAAGVKSEVVGKPTRTFYERAMESLKEQIKGQEDGVIAVVGDDWRADLGGATKECGLWRVLVKTGKYRPGDEHKWQNQGEEVGDAGTNDGRLISPPDEVYDSLDTFVNSLIGGDDSTRSSGVGNTGRTKGARL</sequence>
<proteinExistence type="inferred from homology"/>
<feature type="compositionally biased region" description="Polar residues" evidence="6">
    <location>
        <begin position="297"/>
        <end position="306"/>
    </location>
</feature>
<dbReference type="EMBL" id="KL198021">
    <property type="protein sequence ID" value="KDQ18648.1"/>
    <property type="molecule type" value="Genomic_DNA"/>
</dbReference>
<dbReference type="HOGENOM" id="CLU_043473_4_0_1"/>
<dbReference type="GO" id="GO:0046872">
    <property type="term" value="F:metal ion binding"/>
    <property type="evidence" value="ECO:0007669"/>
    <property type="project" value="UniProtKB-KW"/>
</dbReference>
<dbReference type="Proteomes" id="UP000027195">
    <property type="component" value="Unassembled WGS sequence"/>
</dbReference>
<dbReference type="InterPro" id="IPR002645">
    <property type="entry name" value="STAS_dom"/>
</dbReference>
<dbReference type="AlphaFoldDB" id="A0A067MSC7"/>
<reference evidence="9" key="1">
    <citation type="journal article" date="2014" name="Proc. Natl. Acad. Sci. U.S.A.">
        <title>Extensive sampling of basidiomycete genomes demonstrates inadequacy of the white-rot/brown-rot paradigm for wood decay fungi.</title>
        <authorList>
            <person name="Riley R."/>
            <person name="Salamov A.A."/>
            <person name="Brown D.W."/>
            <person name="Nagy L.G."/>
            <person name="Floudas D."/>
            <person name="Held B.W."/>
            <person name="Levasseur A."/>
            <person name="Lombard V."/>
            <person name="Morin E."/>
            <person name="Otillar R."/>
            <person name="Lindquist E.A."/>
            <person name="Sun H."/>
            <person name="LaButti K.M."/>
            <person name="Schmutz J."/>
            <person name="Jabbour D."/>
            <person name="Luo H."/>
            <person name="Baker S.E."/>
            <person name="Pisabarro A.G."/>
            <person name="Walton J.D."/>
            <person name="Blanchette R.A."/>
            <person name="Henrissat B."/>
            <person name="Martin F."/>
            <person name="Cullen D."/>
            <person name="Hibbett D.S."/>
            <person name="Grigoriev I.V."/>
        </authorList>
    </citation>
    <scope>NUCLEOTIDE SEQUENCE [LARGE SCALE GENOMIC DNA]</scope>
    <source>
        <strain evidence="9">FD-172 SS1</strain>
    </source>
</reference>
<feature type="region of interest" description="Disordered" evidence="6">
    <location>
        <begin position="249"/>
        <end position="272"/>
    </location>
</feature>
<evidence type="ECO:0000256" key="6">
    <source>
        <dbReference type="SAM" id="MobiDB-lite"/>
    </source>
</evidence>
<evidence type="ECO:0000256" key="5">
    <source>
        <dbReference type="ARBA" id="ARBA00039666"/>
    </source>
</evidence>
<dbReference type="NCBIfam" id="TIGR01460">
    <property type="entry name" value="HAD-SF-IIA"/>
    <property type="match status" value="1"/>
</dbReference>
<dbReference type="PROSITE" id="PS50801">
    <property type="entry name" value="STAS"/>
    <property type="match status" value="1"/>
</dbReference>